<keyword evidence="2" id="KW-1185">Reference proteome</keyword>
<dbReference type="EMBL" id="KQ087294">
    <property type="protein sequence ID" value="KLT38605.1"/>
    <property type="molecule type" value="Genomic_DNA"/>
</dbReference>
<dbReference type="Pfam" id="PF13242">
    <property type="entry name" value="Hydrolase_like"/>
    <property type="match status" value="1"/>
</dbReference>
<dbReference type="NCBIfam" id="TIGR01460">
    <property type="entry name" value="HAD-SF-IIA"/>
    <property type="match status" value="1"/>
</dbReference>
<reference evidence="1 2" key="1">
    <citation type="submission" date="2015-03" db="EMBL/GenBank/DDBJ databases">
        <title>Genomics and transcriptomics of the oil-accumulating basidiomycete yeast T. oleaginosus allow insights into substrate utilization and the diverse evolutionary trajectories of mating systems in fungi.</title>
        <authorList>
            <consortium name="DOE Joint Genome Institute"/>
            <person name="Kourist R."/>
            <person name="Kracht O."/>
            <person name="Bracharz F."/>
            <person name="Lipzen A."/>
            <person name="Nolan M."/>
            <person name="Ohm R."/>
            <person name="Grigoriev I."/>
            <person name="Sun S."/>
            <person name="Heitman J."/>
            <person name="Bruck T."/>
            <person name="Nowrousian M."/>
        </authorList>
    </citation>
    <scope>NUCLEOTIDE SEQUENCE [LARGE SCALE GENOMIC DNA]</scope>
    <source>
        <strain evidence="1 2">IBC0246</strain>
    </source>
</reference>
<dbReference type="SUPFAM" id="SSF56784">
    <property type="entry name" value="HAD-like"/>
    <property type="match status" value="1"/>
</dbReference>
<evidence type="ECO:0000313" key="1">
    <source>
        <dbReference type="EMBL" id="KLT38605.1"/>
    </source>
</evidence>
<accession>A0A0J0XC18</accession>
<dbReference type="PANTHER" id="PTHR14269:SF4">
    <property type="entry name" value="CAT EYE SYNDROME CRITICAL REGION PROTEIN 5"/>
    <property type="match status" value="1"/>
</dbReference>
<dbReference type="InterPro" id="IPR006357">
    <property type="entry name" value="HAD-SF_hydro_IIA"/>
</dbReference>
<dbReference type="Gene3D" id="3.40.50.1000">
    <property type="entry name" value="HAD superfamily/HAD-like"/>
    <property type="match status" value="2"/>
</dbReference>
<evidence type="ECO:0000313" key="2">
    <source>
        <dbReference type="Proteomes" id="UP000053611"/>
    </source>
</evidence>
<dbReference type="Pfam" id="PF13344">
    <property type="entry name" value="Hydrolase_6"/>
    <property type="match status" value="1"/>
</dbReference>
<dbReference type="STRING" id="879819.A0A0J0XC18"/>
<dbReference type="GO" id="GO:0016787">
    <property type="term" value="F:hydrolase activity"/>
    <property type="evidence" value="ECO:0007669"/>
    <property type="project" value="UniProtKB-KW"/>
</dbReference>
<dbReference type="Proteomes" id="UP000053611">
    <property type="component" value="Unassembled WGS sequence"/>
</dbReference>
<dbReference type="InterPro" id="IPR023214">
    <property type="entry name" value="HAD_sf"/>
</dbReference>
<sequence length="374" mass="41646">MILAVRPITVLPRFTALPHLSGRRALSSAYAPFPDKLAFAFDIDGVLKQGKFILPQAKRVMKLLTGEDGQLPRPVPFLLMTNGGGVVDAERVKLLSRELGVELGENQLVQSHTPLKPAMAEYADKVVLCIGGPKDAARKVGESYGLKKAVLPHDILHWNRSIWDRYKFGPADEELVRHDIDFTTTAVSAIFVVHDSYDWGRDMTIINELMQSEGGLLGTMRKDRHVQKPGGEVPLFFSNPDLEWKSDYPVVRLGMGAFSLSCSAVYKAATGLDLPFTQIGKPHRLTYEFADTMLRRRVKELRGVDQELNVYMIGDNPLSDIWGANNFGWDSILLRTGVYQGGEPSHIPSAICDDVELAVDWAFKNERVRTAKEA</sequence>
<dbReference type="PANTHER" id="PTHR14269">
    <property type="entry name" value="CDP-DIACYLGLYCEROL--GLYCEROL-3-PHOSPHATE 3-PHOSPHATIDYLTRANSFERASE-RELATED"/>
    <property type="match status" value="1"/>
</dbReference>
<dbReference type="GO" id="GO:0005739">
    <property type="term" value="C:mitochondrion"/>
    <property type="evidence" value="ECO:0007669"/>
    <property type="project" value="TreeGrafter"/>
</dbReference>
<protein>
    <submittedName>
        <fullName evidence="1">HAD-superfamily hydrolase</fullName>
    </submittedName>
</protein>
<dbReference type="InterPro" id="IPR050324">
    <property type="entry name" value="CDP-alcohol_PTase-I"/>
</dbReference>
<dbReference type="OrthoDB" id="10251048at2759"/>
<organism evidence="1 2">
    <name type="scientific">Cutaneotrichosporon oleaginosum</name>
    <dbReference type="NCBI Taxonomy" id="879819"/>
    <lineage>
        <taxon>Eukaryota</taxon>
        <taxon>Fungi</taxon>
        <taxon>Dikarya</taxon>
        <taxon>Basidiomycota</taxon>
        <taxon>Agaricomycotina</taxon>
        <taxon>Tremellomycetes</taxon>
        <taxon>Trichosporonales</taxon>
        <taxon>Trichosporonaceae</taxon>
        <taxon>Cutaneotrichosporon</taxon>
    </lineage>
</organism>
<dbReference type="NCBIfam" id="TIGR01456">
    <property type="entry name" value="CECR5"/>
    <property type="match status" value="1"/>
</dbReference>
<name>A0A0J0XC18_9TREE</name>
<dbReference type="InterPro" id="IPR006353">
    <property type="entry name" value="HAD-SF_hydro_IIA_CECR5"/>
</dbReference>
<gene>
    <name evidence="1" type="ORF">CC85DRAFT_289354</name>
</gene>
<dbReference type="InterPro" id="IPR036412">
    <property type="entry name" value="HAD-like_sf"/>
</dbReference>
<proteinExistence type="predicted"/>
<dbReference type="GO" id="GO:0046474">
    <property type="term" value="P:glycerophospholipid biosynthetic process"/>
    <property type="evidence" value="ECO:0007669"/>
    <property type="project" value="TreeGrafter"/>
</dbReference>
<dbReference type="AlphaFoldDB" id="A0A0J0XC18"/>
<keyword evidence="1" id="KW-0378">Hydrolase</keyword>